<feature type="domain" description="Beta-lactamase-related" evidence="1">
    <location>
        <begin position="27"/>
        <end position="335"/>
    </location>
</feature>
<accession>A0ABV8R6K8</accession>
<dbReference type="PANTHER" id="PTHR46825:SF9">
    <property type="entry name" value="BETA-LACTAMASE-RELATED DOMAIN-CONTAINING PROTEIN"/>
    <property type="match status" value="1"/>
</dbReference>
<evidence type="ECO:0000259" key="1">
    <source>
        <dbReference type="Pfam" id="PF00144"/>
    </source>
</evidence>
<sequence length="703" mass="80783">MRYFILCSALFFGLQISSQNQDFQKIDSILKSKVEENHPGIAVGILKDGNIIYEKYFGLSNLQHKVNFDENTRSNIASTAKQFTALMILDLSLNEKLSLENDIRKYLPKLYKNVNDKIKLRHLLNHTSGIRDYVELLDLEGDVWWKRVGLNNNAILELIENQEELGFTPGTQYSYSNTNYVLLTKVIEKVSGKTFNVYSKNFFENLGMNETSFVEGYMKVIPNRANPYSDWGRGEWWEVPTVTKTNGEGFLFTTLKDQLIFEKAIQNADHNNNVLLIKSQQPIPNTEMKTYGFGLELEDKLGRKAVHHSGGTYGFHSQTYRFPKEQLTIFAMSNNGNISTNLIAQEIAKILLPKSEYKIKYNSKFYENSEANDVIVLGKYTYPLENKIVEIINNEGKTFWKEKNFTVEMVSEDKNLYSFTNNKKLKVRFYADKMVEYYPSGKTITYSKVNDEFLSKSDVENLVGNYYNKALKVGFDLKLNEKNKLQFKLSSNKGLNDVTFYNRKYGIANNFFLKVKRDLFNRVIEIKLTYGRAHNIRFIKKTNLKFQPKISTENGSINVTTIGSKKGNSSTILLTKNYANGNEIWYKKFGGSSYDKASSIIDTVDGYLIIGSTSSYGKGNYDMFAIKTDQKGNKLWQNTFGGFYNEYGYTAEKTKTGFIIKGTKQNCPNNTDINRKCTTNVWFVTIDKNGKEVSNQLLEEIKH</sequence>
<dbReference type="InterPro" id="IPR050491">
    <property type="entry name" value="AmpC-like"/>
</dbReference>
<protein>
    <submittedName>
        <fullName evidence="2">Serine hydrolase domain-containing protein</fullName>
        <ecNumber evidence="2">3.-.-.-</ecNumber>
    </submittedName>
</protein>
<dbReference type="InterPro" id="IPR001466">
    <property type="entry name" value="Beta-lactam-related"/>
</dbReference>
<dbReference type="RefSeq" id="WP_377407964.1">
    <property type="nucleotide sequence ID" value="NZ_JBHSCY010000001.1"/>
</dbReference>
<dbReference type="EMBL" id="JBHSCY010000001">
    <property type="protein sequence ID" value="MFC4267843.1"/>
    <property type="molecule type" value="Genomic_DNA"/>
</dbReference>
<dbReference type="EC" id="3.-.-.-" evidence="2"/>
<dbReference type="InterPro" id="IPR012338">
    <property type="entry name" value="Beta-lactam/transpept-like"/>
</dbReference>
<proteinExistence type="predicted"/>
<dbReference type="Pfam" id="PF00144">
    <property type="entry name" value="Beta-lactamase"/>
    <property type="match status" value="1"/>
</dbReference>
<dbReference type="GO" id="GO:0016787">
    <property type="term" value="F:hydrolase activity"/>
    <property type="evidence" value="ECO:0007669"/>
    <property type="project" value="UniProtKB-KW"/>
</dbReference>
<keyword evidence="3" id="KW-1185">Reference proteome</keyword>
<evidence type="ECO:0000313" key="2">
    <source>
        <dbReference type="EMBL" id="MFC4267843.1"/>
    </source>
</evidence>
<keyword evidence="2" id="KW-0378">Hydrolase</keyword>
<gene>
    <name evidence="2" type="ORF">ACFOWD_02900</name>
</gene>
<dbReference type="Proteomes" id="UP001595826">
    <property type="component" value="Unassembled WGS sequence"/>
</dbReference>
<dbReference type="SUPFAM" id="SSF56601">
    <property type="entry name" value="beta-lactamase/transpeptidase-like"/>
    <property type="match status" value="1"/>
</dbReference>
<reference evidence="3" key="1">
    <citation type="journal article" date="2019" name="Int. J. Syst. Evol. Microbiol.">
        <title>The Global Catalogue of Microorganisms (GCM) 10K type strain sequencing project: providing services to taxonomists for standard genome sequencing and annotation.</title>
        <authorList>
            <consortium name="The Broad Institute Genomics Platform"/>
            <consortium name="The Broad Institute Genome Sequencing Center for Infectious Disease"/>
            <person name="Wu L."/>
            <person name="Ma J."/>
        </authorList>
    </citation>
    <scope>NUCLEOTIDE SEQUENCE [LARGE SCALE GENOMIC DNA]</scope>
    <source>
        <strain evidence="3">CECT 8655</strain>
    </source>
</reference>
<organism evidence="2 3">
    <name type="scientific">Polaribacter marinivivus</name>
    <dbReference type="NCBI Taxonomy" id="1524260"/>
    <lineage>
        <taxon>Bacteria</taxon>
        <taxon>Pseudomonadati</taxon>
        <taxon>Bacteroidota</taxon>
        <taxon>Flavobacteriia</taxon>
        <taxon>Flavobacteriales</taxon>
        <taxon>Flavobacteriaceae</taxon>
    </lineage>
</organism>
<dbReference type="PANTHER" id="PTHR46825">
    <property type="entry name" value="D-ALANYL-D-ALANINE-CARBOXYPEPTIDASE/ENDOPEPTIDASE AMPH"/>
    <property type="match status" value="1"/>
</dbReference>
<dbReference type="Gene3D" id="3.40.710.10">
    <property type="entry name" value="DD-peptidase/beta-lactamase superfamily"/>
    <property type="match status" value="1"/>
</dbReference>
<evidence type="ECO:0000313" key="3">
    <source>
        <dbReference type="Proteomes" id="UP001595826"/>
    </source>
</evidence>
<comment type="caution">
    <text evidence="2">The sequence shown here is derived from an EMBL/GenBank/DDBJ whole genome shotgun (WGS) entry which is preliminary data.</text>
</comment>
<name>A0ABV8R6K8_9FLAO</name>